<dbReference type="Pfam" id="PF20231">
    <property type="entry name" value="DUF6589"/>
    <property type="match status" value="1"/>
</dbReference>
<dbReference type="EnsemblMetazoa" id="G15500.1">
    <property type="protein sequence ID" value="G15500.1:cds"/>
    <property type="gene ID" value="G15500"/>
</dbReference>
<name>A0A8W8ITG1_MAGGI</name>
<evidence type="ECO:0000313" key="2">
    <source>
        <dbReference type="EnsemblMetazoa" id="G15500.1:cds"/>
    </source>
</evidence>
<keyword evidence="3" id="KW-1185">Reference proteome</keyword>
<dbReference type="AlphaFoldDB" id="A0A8W8ITG1"/>
<dbReference type="InterPro" id="IPR046496">
    <property type="entry name" value="DUF6589"/>
</dbReference>
<organism evidence="2 3">
    <name type="scientific">Magallana gigas</name>
    <name type="common">Pacific oyster</name>
    <name type="synonym">Crassostrea gigas</name>
    <dbReference type="NCBI Taxonomy" id="29159"/>
    <lineage>
        <taxon>Eukaryota</taxon>
        <taxon>Metazoa</taxon>
        <taxon>Spiralia</taxon>
        <taxon>Lophotrochozoa</taxon>
        <taxon>Mollusca</taxon>
        <taxon>Bivalvia</taxon>
        <taxon>Autobranchia</taxon>
        <taxon>Pteriomorphia</taxon>
        <taxon>Ostreida</taxon>
        <taxon>Ostreoidea</taxon>
        <taxon>Ostreidae</taxon>
        <taxon>Magallana</taxon>
    </lineage>
</organism>
<proteinExistence type="predicted"/>
<protein>
    <recommendedName>
        <fullName evidence="1">DUF6589 domain-containing protein</fullName>
    </recommendedName>
</protein>
<feature type="domain" description="DUF6589" evidence="1">
    <location>
        <begin position="199"/>
        <end position="419"/>
    </location>
</feature>
<sequence length="579" mass="65647">MCDPCYKKILTFDAFQTEARSQAIKIKQVSTPKRQSVVEQLVSSVEKLRLRNEHALGDKISETSKIATIATVYGMFMHNNNNKISAVQRLFTSAAIRYHADNKLLGVLNKVHITLSDNSKQQLLDSFATHSEENLIQTISSGIDGKLNGDNLDLRVDTNDVRMNNKAKDYHFFASDWVADRVSAKLEDLNDRSPVGDSNQLSYMNFIPTPAENIQFKNYLKVLLGRKIVYHMPEFKWMDKVIPDHIPHNLQQEMSTASQIFILPVLLKNEACYSDCLHILDSYVEDINRIYAKAGRGGELDKLQVPVGGDQLTRIRLEGALRKGAHTAVERFDQLNPFIIELFHTLQDFLEKLCKKFLKLNKATDKATLAHLKMVIQRSNVNGKVKVHFKAHEQFVDCAGTAYLLSLVIELFGMQNLHDSPIHDSIPDNVKMLHLERRGDIFNTVMDRVLRKTFIPPLQQDTEENGQPRSLVVQVCAGNMNPCQIESPVNENQITIKISIGEELYHLKASTDQYMTECIDYVLKTETLLTPKMALKVRAASFINPTGRPGHNKAADIEKENQAMENVLVDYTHIKAFSD</sequence>
<accession>A0A8W8ITG1</accession>
<reference evidence="2" key="1">
    <citation type="submission" date="2022-08" db="UniProtKB">
        <authorList>
            <consortium name="EnsemblMetazoa"/>
        </authorList>
    </citation>
    <scope>IDENTIFICATION</scope>
    <source>
        <strain evidence="2">05x7-T-G4-1.051#20</strain>
    </source>
</reference>
<evidence type="ECO:0000313" key="3">
    <source>
        <dbReference type="Proteomes" id="UP000005408"/>
    </source>
</evidence>
<evidence type="ECO:0000259" key="1">
    <source>
        <dbReference type="Pfam" id="PF20231"/>
    </source>
</evidence>
<dbReference type="Proteomes" id="UP000005408">
    <property type="component" value="Unassembled WGS sequence"/>
</dbReference>